<evidence type="ECO:0000256" key="2">
    <source>
        <dbReference type="ARBA" id="ARBA00006602"/>
    </source>
</evidence>
<dbReference type="AlphaFoldDB" id="A0A0D5NMR0"/>
<evidence type="ECO:0000256" key="3">
    <source>
        <dbReference type="ARBA" id="ARBA00022448"/>
    </source>
</evidence>
<keyword evidence="10" id="KW-1185">Reference proteome</keyword>
<dbReference type="OrthoDB" id="19020at2"/>
<dbReference type="GO" id="GO:0015031">
    <property type="term" value="P:protein transport"/>
    <property type="evidence" value="ECO:0007669"/>
    <property type="project" value="UniProtKB-KW"/>
</dbReference>
<feature type="coiled-coil region" evidence="7">
    <location>
        <begin position="58"/>
        <end position="85"/>
    </location>
</feature>
<keyword evidence="9" id="KW-0282">Flagellum</keyword>
<evidence type="ECO:0000256" key="1">
    <source>
        <dbReference type="ARBA" id="ARBA00003041"/>
    </source>
</evidence>
<dbReference type="RefSeq" id="WP_045671991.1">
    <property type="nucleotide sequence ID" value="NZ_CP011058.1"/>
</dbReference>
<dbReference type="EMBL" id="CP011058">
    <property type="protein sequence ID" value="AJY76566.1"/>
    <property type="molecule type" value="Genomic_DNA"/>
</dbReference>
<organism evidence="9 10">
    <name type="scientific">Paenibacillus beijingensis</name>
    <dbReference type="NCBI Taxonomy" id="1126833"/>
    <lineage>
        <taxon>Bacteria</taxon>
        <taxon>Bacillati</taxon>
        <taxon>Bacillota</taxon>
        <taxon>Bacilli</taxon>
        <taxon>Bacillales</taxon>
        <taxon>Paenibacillaceae</taxon>
        <taxon>Paenibacillus</taxon>
    </lineage>
</organism>
<evidence type="ECO:0000313" key="10">
    <source>
        <dbReference type="Proteomes" id="UP000032633"/>
    </source>
</evidence>
<keyword evidence="3" id="KW-0813">Transport</keyword>
<dbReference type="KEGG" id="pbj:VN24_20845"/>
<dbReference type="PANTHER" id="PTHR34982">
    <property type="entry name" value="YOP PROTEINS TRANSLOCATION PROTEIN L"/>
    <property type="match status" value="1"/>
</dbReference>
<comment type="similarity">
    <text evidence="2">Belongs to the FliH family.</text>
</comment>
<dbReference type="Pfam" id="PF02108">
    <property type="entry name" value="FliH"/>
    <property type="match status" value="1"/>
</dbReference>
<keyword evidence="9" id="KW-0969">Cilium</keyword>
<accession>A0A0D5NMR0</accession>
<comment type="function">
    <text evidence="1">Needed for flagellar regrowth and assembly.</text>
</comment>
<name>A0A0D5NMR0_9BACL</name>
<reference evidence="9 10" key="1">
    <citation type="journal article" date="2015" name="J. Biotechnol.">
        <title>Complete genome sequence of Paenibacillus beijingensis 7188(T) (=DSM 24997(T)), a novel rhizobacterium from jujube garden soil.</title>
        <authorList>
            <person name="Kwak Y."/>
            <person name="Shin J.H."/>
        </authorList>
    </citation>
    <scope>NUCLEOTIDE SEQUENCE [LARGE SCALE GENOMIC DNA]</scope>
    <source>
        <strain evidence="9 10">DSM 24997</strain>
    </source>
</reference>
<dbReference type="GO" id="GO:0005829">
    <property type="term" value="C:cytosol"/>
    <property type="evidence" value="ECO:0007669"/>
    <property type="project" value="TreeGrafter"/>
</dbReference>
<gene>
    <name evidence="9" type="ORF">VN24_20845</name>
</gene>
<dbReference type="HOGENOM" id="CLU_062625_1_0_9"/>
<keyword evidence="5" id="KW-0653">Protein transport</keyword>
<dbReference type="InterPro" id="IPR018035">
    <property type="entry name" value="Flagellar_FliH/T3SS_HrpE"/>
</dbReference>
<evidence type="ECO:0000313" key="9">
    <source>
        <dbReference type="EMBL" id="AJY76566.1"/>
    </source>
</evidence>
<dbReference type="GO" id="GO:0044781">
    <property type="term" value="P:bacterial-type flagellum organization"/>
    <property type="evidence" value="ECO:0007669"/>
    <property type="project" value="UniProtKB-KW"/>
</dbReference>
<keyword evidence="6" id="KW-1006">Bacterial flagellum protein export</keyword>
<proteinExistence type="inferred from homology"/>
<sequence length="276" mass="31022">MSNLIKSSHVVPLDALKRLEWIHRQQAAIGGGDLWSVTPETADEETLSLRDQILIDAQNVAEERLREAEEAAERLASEARNEIENWWELQRAKDEEAAEEARRAGYESGYADGLAQARLEASRQWEQRLAESKTLLETAYLMKDQIIQESEPFLLELSTAIAEKIIARQLTVSPEIAIELIRTSLTRRKEQGVIALCVSPEQLGFVQAAREELSLAIDSQAELQILPDATVKDHGCIIRSSFGSIDARIDTQLSEIKRELIHLALQITERGRSDES</sequence>
<reference evidence="10" key="2">
    <citation type="submission" date="2015-03" db="EMBL/GenBank/DDBJ databases">
        <title>Genome sequence of Paenibacillus beijingensis strain DSM 24997T.</title>
        <authorList>
            <person name="Kwak Y."/>
            <person name="Shin J.-H."/>
        </authorList>
    </citation>
    <scope>NUCLEOTIDE SEQUENCE [LARGE SCALE GENOMIC DNA]</scope>
    <source>
        <strain evidence="10">DSM 24997</strain>
    </source>
</reference>
<evidence type="ECO:0000259" key="8">
    <source>
        <dbReference type="Pfam" id="PF02108"/>
    </source>
</evidence>
<evidence type="ECO:0000256" key="5">
    <source>
        <dbReference type="ARBA" id="ARBA00022927"/>
    </source>
</evidence>
<evidence type="ECO:0000256" key="6">
    <source>
        <dbReference type="ARBA" id="ARBA00023225"/>
    </source>
</evidence>
<keyword evidence="4" id="KW-1005">Bacterial flagellum biogenesis</keyword>
<keyword evidence="7" id="KW-0175">Coiled coil</keyword>
<dbReference type="InterPro" id="IPR051472">
    <property type="entry name" value="T3SS_Stator/FliH"/>
</dbReference>
<keyword evidence="9" id="KW-0966">Cell projection</keyword>
<dbReference type="STRING" id="1126833.VN24_20845"/>
<feature type="domain" description="Flagellar assembly protein FliH/Type III secretion system HrpE" evidence="8">
    <location>
        <begin position="134"/>
        <end position="255"/>
    </location>
</feature>
<protein>
    <submittedName>
        <fullName evidence="9">Flagellar biosynthesis protein</fullName>
    </submittedName>
</protein>
<dbReference type="PATRIC" id="fig|1126833.4.peg.4584"/>
<evidence type="ECO:0000256" key="7">
    <source>
        <dbReference type="SAM" id="Coils"/>
    </source>
</evidence>
<dbReference type="Proteomes" id="UP000032633">
    <property type="component" value="Chromosome"/>
</dbReference>
<dbReference type="PANTHER" id="PTHR34982:SF1">
    <property type="entry name" value="FLAGELLAR ASSEMBLY PROTEIN FLIH"/>
    <property type="match status" value="1"/>
</dbReference>
<evidence type="ECO:0000256" key="4">
    <source>
        <dbReference type="ARBA" id="ARBA00022795"/>
    </source>
</evidence>